<dbReference type="OrthoDB" id="3592035at2759"/>
<feature type="domain" description="Cellulose-binding Sde182 C-terminal" evidence="2">
    <location>
        <begin position="371"/>
        <end position="475"/>
    </location>
</feature>
<organism evidence="3 4">
    <name type="scientific">Plenodomus tracheiphilus IPT5</name>
    <dbReference type="NCBI Taxonomy" id="1408161"/>
    <lineage>
        <taxon>Eukaryota</taxon>
        <taxon>Fungi</taxon>
        <taxon>Dikarya</taxon>
        <taxon>Ascomycota</taxon>
        <taxon>Pezizomycotina</taxon>
        <taxon>Dothideomycetes</taxon>
        <taxon>Pleosporomycetidae</taxon>
        <taxon>Pleosporales</taxon>
        <taxon>Pleosporineae</taxon>
        <taxon>Leptosphaeriaceae</taxon>
        <taxon>Plenodomus</taxon>
    </lineage>
</organism>
<proteinExistence type="predicted"/>
<dbReference type="AlphaFoldDB" id="A0A6A7BB11"/>
<evidence type="ECO:0000313" key="4">
    <source>
        <dbReference type="Proteomes" id="UP000799423"/>
    </source>
</evidence>
<feature type="domain" description="Cellulose-binding Sde182 nucleoside hydrolase-like" evidence="1">
    <location>
        <begin position="14"/>
        <end position="283"/>
    </location>
</feature>
<dbReference type="Gene3D" id="3.90.245.10">
    <property type="entry name" value="Ribonucleoside hydrolase-like"/>
    <property type="match status" value="1"/>
</dbReference>
<dbReference type="GO" id="GO:0016799">
    <property type="term" value="F:hydrolase activity, hydrolyzing N-glycosyl compounds"/>
    <property type="evidence" value="ECO:0007669"/>
    <property type="project" value="InterPro"/>
</dbReference>
<evidence type="ECO:0000313" key="3">
    <source>
        <dbReference type="EMBL" id="KAF2852570.1"/>
    </source>
</evidence>
<dbReference type="InterPro" id="IPR011483">
    <property type="entry name" value="Sde182_NH-like"/>
</dbReference>
<dbReference type="InterPro" id="IPR013783">
    <property type="entry name" value="Ig-like_fold"/>
</dbReference>
<evidence type="ECO:0000259" key="1">
    <source>
        <dbReference type="Pfam" id="PF07632"/>
    </source>
</evidence>
<dbReference type="Proteomes" id="UP000799423">
    <property type="component" value="Unassembled WGS sequence"/>
</dbReference>
<dbReference type="Pfam" id="PF21027">
    <property type="entry name" value="Sde0182_C"/>
    <property type="match status" value="1"/>
</dbReference>
<evidence type="ECO:0000259" key="2">
    <source>
        <dbReference type="Pfam" id="PF21027"/>
    </source>
</evidence>
<dbReference type="EMBL" id="MU006298">
    <property type="protein sequence ID" value="KAF2852570.1"/>
    <property type="molecule type" value="Genomic_DNA"/>
</dbReference>
<gene>
    <name evidence="3" type="ORF">T440DRAFT_30921</name>
</gene>
<keyword evidence="4" id="KW-1185">Reference proteome</keyword>
<accession>A0A6A7BB11</accession>
<name>A0A6A7BB11_9PLEO</name>
<dbReference type="InterPro" id="IPR036452">
    <property type="entry name" value="Ribo_hydro-like"/>
</dbReference>
<reference evidence="3" key="1">
    <citation type="submission" date="2020-01" db="EMBL/GenBank/DDBJ databases">
        <authorList>
            <consortium name="DOE Joint Genome Institute"/>
            <person name="Haridas S."/>
            <person name="Albert R."/>
            <person name="Binder M."/>
            <person name="Bloem J."/>
            <person name="Labutti K."/>
            <person name="Salamov A."/>
            <person name="Andreopoulos B."/>
            <person name="Baker S.E."/>
            <person name="Barry K."/>
            <person name="Bills G."/>
            <person name="Bluhm B.H."/>
            <person name="Cannon C."/>
            <person name="Castanera R."/>
            <person name="Culley D.E."/>
            <person name="Daum C."/>
            <person name="Ezra D."/>
            <person name="Gonzalez J.B."/>
            <person name="Henrissat B."/>
            <person name="Kuo A."/>
            <person name="Liang C."/>
            <person name="Lipzen A."/>
            <person name="Lutzoni F."/>
            <person name="Magnuson J."/>
            <person name="Mondo S."/>
            <person name="Nolan M."/>
            <person name="Ohm R."/>
            <person name="Pangilinan J."/>
            <person name="Park H.-J."/>
            <person name="Ramirez L."/>
            <person name="Alfaro M."/>
            <person name="Sun H."/>
            <person name="Tritt A."/>
            <person name="Yoshinaga Y."/>
            <person name="Zwiers L.-H."/>
            <person name="Turgeon B.G."/>
            <person name="Goodwin S.B."/>
            <person name="Spatafora J.W."/>
            <person name="Crous P.W."/>
            <person name="Grigoriev I.V."/>
        </authorList>
    </citation>
    <scope>NUCLEOTIDE SEQUENCE</scope>
    <source>
        <strain evidence="3">IPT5</strain>
    </source>
</reference>
<dbReference type="InterPro" id="IPR048527">
    <property type="entry name" value="Sde182_C"/>
</dbReference>
<protein>
    <submittedName>
        <fullName evidence="3">DUF1593-domain-containing protein</fullName>
    </submittedName>
</protein>
<dbReference type="Gene3D" id="2.60.40.10">
    <property type="entry name" value="Immunoglobulins"/>
    <property type="match status" value="1"/>
</dbReference>
<sequence length="497" mass="55612">MATEKLQTYPQKPRVFILSDISNEPDDAESLVRYLLYANQFETEGLVACTSTWMKNETHPEDMEKIIDAYSNVVDNLNKHVHPDYPYPPAEHLRSLVMKGAETYGMSAIGTDIPLSPGAQLLYSRITHPSTKPLWILCWGGTNTLGSALLKLDDDFSPEDSKRLLSRLRVYAISDQDDTGAWIRNSFPDIFFIASVHGWNQYGLAAWTGISGENYYGFDAGGPDGSKWESSWLKDNIQTGPLGKLYPDPIYIAEGDTPTFLYLIQNGLGVTDYPDYGSWGGRYTRTDPSTEGLNSNHYSDAVDRVTVNNQTYTSNHATIWRWRNAFQNDFAARMRWTIEAEFENANHHPVVTVNDFTGLTPLRIEAEAGSTITLDTKGTYHPNGNAMTFKWWHYREPSATQWLVDAEVAELDIKAVDEGAEGKKVEVRLPPAEKCAVQFGSKKPVVQGQLLHLVLEVTGEGVPSLTSYRRVLVQVTNKELRGGEEVEAKGEVAMKDV</sequence>
<dbReference type="Pfam" id="PF07632">
    <property type="entry name" value="Sde182_NH-like"/>
    <property type="match status" value="1"/>
</dbReference>